<dbReference type="Pfam" id="PF13091">
    <property type="entry name" value="PLDc_2"/>
    <property type="match status" value="1"/>
</dbReference>
<keyword evidence="4" id="KW-0347">Helicase</keyword>
<keyword evidence="4" id="KW-0547">Nucleotide-binding</keyword>
<reference evidence="4 5" key="1">
    <citation type="submission" date="2024-06" db="EMBL/GenBank/DDBJ databases">
        <title>Genomic Encyclopedia of Type Strains, Phase IV (KMG-IV): sequencing the most valuable type-strain genomes for metagenomic binning, comparative biology and taxonomic classification.</title>
        <authorList>
            <person name="Goeker M."/>
        </authorList>
    </citation>
    <scope>NUCLEOTIDE SEQUENCE [LARGE SCALE GENOMIC DNA]</scope>
    <source>
        <strain evidence="4 5">DSM 26128</strain>
    </source>
</reference>
<dbReference type="PROSITE" id="PS51192">
    <property type="entry name" value="HELICASE_ATP_BIND_1"/>
    <property type="match status" value="1"/>
</dbReference>
<dbReference type="PANTHER" id="PTHR47962">
    <property type="entry name" value="ATP-DEPENDENT HELICASE LHR-RELATED-RELATED"/>
    <property type="match status" value="1"/>
</dbReference>
<dbReference type="InterPro" id="IPR001650">
    <property type="entry name" value="Helicase_C-like"/>
</dbReference>
<feature type="domain" description="Helicase ATP-binding" evidence="2">
    <location>
        <begin position="333"/>
        <end position="488"/>
    </location>
</feature>
<dbReference type="CDD" id="cd18032">
    <property type="entry name" value="DEXHc_RE_I_III_res"/>
    <property type="match status" value="1"/>
</dbReference>
<accession>A0ABV2G7L3</accession>
<protein>
    <submittedName>
        <fullName evidence="4">Superfamily II DNA or RNA helicase/HKD family nuclease</fullName>
    </submittedName>
</protein>
<keyword evidence="4" id="KW-0378">Hydrolase</keyword>
<dbReference type="Gene3D" id="3.30.870.10">
    <property type="entry name" value="Endonuclease Chain A"/>
    <property type="match status" value="1"/>
</dbReference>
<dbReference type="Proteomes" id="UP001549099">
    <property type="component" value="Unassembled WGS sequence"/>
</dbReference>
<evidence type="ECO:0000259" key="3">
    <source>
        <dbReference type="PROSITE" id="PS51194"/>
    </source>
</evidence>
<dbReference type="PROSITE" id="PS51194">
    <property type="entry name" value="HELICASE_CTER"/>
    <property type="match status" value="1"/>
</dbReference>
<dbReference type="Pfam" id="PF00271">
    <property type="entry name" value="Helicase_C"/>
    <property type="match status" value="1"/>
</dbReference>
<dbReference type="RefSeq" id="WP_354194303.1">
    <property type="nucleotide sequence ID" value="NZ_JBEPLW010000001.1"/>
</dbReference>
<dbReference type="Pfam" id="PF04851">
    <property type="entry name" value="ResIII"/>
    <property type="match status" value="1"/>
</dbReference>
<dbReference type="EMBL" id="JBEPLW010000001">
    <property type="protein sequence ID" value="MET3574266.1"/>
    <property type="molecule type" value="Genomic_DNA"/>
</dbReference>
<dbReference type="InterPro" id="IPR027417">
    <property type="entry name" value="P-loop_NTPase"/>
</dbReference>
<evidence type="ECO:0000313" key="4">
    <source>
        <dbReference type="EMBL" id="MET3574266.1"/>
    </source>
</evidence>
<feature type="domain" description="Helicase C-terminal" evidence="3">
    <location>
        <begin position="547"/>
        <end position="696"/>
    </location>
</feature>
<evidence type="ECO:0000313" key="5">
    <source>
        <dbReference type="Proteomes" id="UP001549099"/>
    </source>
</evidence>
<dbReference type="InterPro" id="IPR021835">
    <property type="entry name" value="DUF3427"/>
</dbReference>
<organism evidence="4 5">
    <name type="scientific">Bhargavaea ullalensis</name>
    <dbReference type="NCBI Taxonomy" id="1265685"/>
    <lineage>
        <taxon>Bacteria</taxon>
        <taxon>Bacillati</taxon>
        <taxon>Bacillota</taxon>
        <taxon>Bacilli</taxon>
        <taxon>Bacillales</taxon>
        <taxon>Caryophanaceae</taxon>
        <taxon>Bhargavaea</taxon>
    </lineage>
</organism>
<dbReference type="InterPro" id="IPR025202">
    <property type="entry name" value="PLD-like_dom"/>
</dbReference>
<dbReference type="InterPro" id="IPR052511">
    <property type="entry name" value="ATP-dep_Helicase"/>
</dbReference>
<dbReference type="SMART" id="SM00487">
    <property type="entry name" value="DEXDc"/>
    <property type="match status" value="1"/>
</dbReference>
<dbReference type="SUPFAM" id="SSF52540">
    <property type="entry name" value="P-loop containing nucleoside triphosphate hydrolases"/>
    <property type="match status" value="1"/>
</dbReference>
<keyword evidence="5" id="KW-1185">Reference proteome</keyword>
<comment type="caution">
    <text evidence="4">The sequence shown here is derived from an EMBL/GenBank/DDBJ whole genome shotgun (WGS) entry which is preliminary data.</text>
</comment>
<dbReference type="PROSITE" id="PS50035">
    <property type="entry name" value="PLD"/>
    <property type="match status" value="1"/>
</dbReference>
<dbReference type="InterPro" id="IPR006935">
    <property type="entry name" value="Helicase/UvrB_N"/>
</dbReference>
<dbReference type="CDD" id="cd09203">
    <property type="entry name" value="PLDc_N_DEXD_b1"/>
    <property type="match status" value="1"/>
</dbReference>
<evidence type="ECO:0000259" key="1">
    <source>
        <dbReference type="PROSITE" id="PS50035"/>
    </source>
</evidence>
<dbReference type="Gene3D" id="3.40.50.300">
    <property type="entry name" value="P-loop containing nucleotide triphosphate hydrolases"/>
    <property type="match status" value="2"/>
</dbReference>
<dbReference type="GO" id="GO:0004386">
    <property type="term" value="F:helicase activity"/>
    <property type="evidence" value="ECO:0007669"/>
    <property type="project" value="UniProtKB-KW"/>
</dbReference>
<dbReference type="CDD" id="cd18799">
    <property type="entry name" value="SF2_C_EcoAI-like"/>
    <property type="match status" value="1"/>
</dbReference>
<dbReference type="Pfam" id="PF11907">
    <property type="entry name" value="DUF3427"/>
    <property type="match status" value="1"/>
</dbReference>
<dbReference type="SUPFAM" id="SSF56024">
    <property type="entry name" value="Phospholipase D/nuclease"/>
    <property type="match status" value="1"/>
</dbReference>
<keyword evidence="4" id="KW-0067">ATP-binding</keyword>
<sequence>MQQGIYEQLINEKIRTDLNALSLELYAIHTDQLDEEEAKTFLSAYIGAVTKKALGLIREQQTDHTLLSQIRVCNEVIETLSNQLEREEFLELKLDEKGEVLTSIYERLNSVYAIKDEKPVRPITSLSQSSLFTGSQAEPNMLEELRKEVLSSDEIDWLVSFVKWSGTRIILDELKTFTERGGKLRIITTSYMEATDYKALEELNKLPNTEIRVSLDKERTRLHAKAYLFKRETGFSTAYIGSSNLSNPALTSGLEWNLKVTEQDSFDIIRKFKATFESYWNDEEFRSLSEPNTWFMLRSSLTSDRVAERQIVYNLDIRPYYYQQEILDELEAERVVHGRFRNLVVAATGVGKTVISAFDFKRMLKKKPDARLLFIAHREEILTQSMATFRAILKDANFGELFVGRHVPNSLDQLFMSIQSWNSKQMENLTTSGFYDFIIIDEFHHAAAPSYQRLLSYYQPAILLGLTATPERMDQKSIFSFFDDYIASEMRLTEAINRKLLAPFQYFCVTDIVDLTSIKWTRKGYDLEQLSNLYTANDRRSDLIIDAIQRYVTSVETVKGLGFCVSVEHAKYMASYFNKKGISSIALHGKSGDEERTEAKQRLESGEVKFIFVVDLYNEGIDIPAVNTILFLRPTESLTVFLQQLGRGLRLHEDKECLTVLDFVGQAHQDYPFEDKFRALVGPSKHSIKYYVENGFSYLPKGSVILMERQAKEYILRNVKTTKVSKKQLIAKIQYFEQDTGLPLTLLNFLRYEGLTLYDFYGSRNRLFEGLKAEGGMREPYSNPYKETLKKQLHKLAHLDSTDLLNFLARYIEGEEPTTKEQYLMVGMLYYSLFERTPEQLGYTTMDETLRSLLSFDENKQELQGVLHVCYENIHHVDRPSPFPFVSPLRVHGQYTTDQVMAAFGFNNDKKAARLQAGVKYFPDLKTDVFFITLNKSNKDFSETTMYEDYAISSQLFHWQSQNQTKDTSTTAQRYIHHRENDHQIALFVRETKTIEGNLAAPYTFLGTADYVSHEGSEPVSFVWKLHTPMPGQLVPIANKSIL</sequence>
<dbReference type="InterPro" id="IPR001736">
    <property type="entry name" value="PLipase_D/transphosphatidylase"/>
</dbReference>
<proteinExistence type="predicted"/>
<name>A0ABV2G7L3_9BACL</name>
<dbReference type="SMART" id="SM00490">
    <property type="entry name" value="HELICc"/>
    <property type="match status" value="1"/>
</dbReference>
<dbReference type="InterPro" id="IPR014001">
    <property type="entry name" value="Helicase_ATP-bd"/>
</dbReference>
<feature type="domain" description="PLD phosphodiesterase" evidence="1">
    <location>
        <begin position="218"/>
        <end position="249"/>
    </location>
</feature>
<dbReference type="PANTHER" id="PTHR47962:SF7">
    <property type="entry name" value="MITOCHONDRIAL ATP-DEPENDENT HELICASE IRC3-RELATED"/>
    <property type="match status" value="1"/>
</dbReference>
<evidence type="ECO:0000259" key="2">
    <source>
        <dbReference type="PROSITE" id="PS51192"/>
    </source>
</evidence>
<gene>
    <name evidence="4" type="ORF">ABID49_000142</name>
</gene>